<dbReference type="SMART" id="SM00256">
    <property type="entry name" value="FBOX"/>
    <property type="match status" value="1"/>
</dbReference>
<dbReference type="InterPro" id="IPR017451">
    <property type="entry name" value="F-box-assoc_interact_dom"/>
</dbReference>
<dbReference type="EMBL" id="JAJJMB010002088">
    <property type="protein sequence ID" value="KAI3952871.1"/>
    <property type="molecule type" value="Genomic_DNA"/>
</dbReference>
<keyword evidence="3" id="KW-1185">Reference proteome</keyword>
<dbReference type="SUPFAM" id="SSF81383">
    <property type="entry name" value="F-box domain"/>
    <property type="match status" value="1"/>
</dbReference>
<dbReference type="InterPro" id="IPR001810">
    <property type="entry name" value="F-box_dom"/>
</dbReference>
<dbReference type="PANTHER" id="PTHR31672:SF13">
    <property type="entry name" value="F-BOX PROTEIN CPR30-LIKE"/>
    <property type="match status" value="1"/>
</dbReference>
<dbReference type="InterPro" id="IPR050796">
    <property type="entry name" value="SCF_F-box_component"/>
</dbReference>
<dbReference type="Pfam" id="PF00646">
    <property type="entry name" value="F-box"/>
    <property type="match status" value="1"/>
</dbReference>
<evidence type="ECO:0000313" key="2">
    <source>
        <dbReference type="EMBL" id="KAI3952871.1"/>
    </source>
</evidence>
<accession>A0AAD4TE57</accession>
<dbReference type="AlphaFoldDB" id="A0AAD4TE57"/>
<protein>
    <recommendedName>
        <fullName evidence="1">F-box domain-containing protein</fullName>
    </recommendedName>
</protein>
<evidence type="ECO:0000259" key="1">
    <source>
        <dbReference type="SMART" id="SM00256"/>
    </source>
</evidence>
<sequence>METILPSDLILNILCRLPADSVVRCKQVCKCKTWKDLLRQPSFAQAHILHQLSQLNGNSFPSLPSHNASNIPIGLLVCFTFTLEPGNQIYYGEYDNQTRNKLRKINQTPTVGKSVIGSCKGLICFSENYRFYVREPSYICNPITGEYVNIPQVIKRDNVVGYSEFIVCGLGYHPSINKYKIVKIHYTKHLGRVEVYTIGSGSGWRETGTTTHSLRPRKGSSYRSMHDYRSPFGKIVSFDLAKENVYLLPSPHFVLSTSYYGNCFRLQVLGGCLCFIHEKRGECVDMWFLRKTGESSGFDLNEQDNYDLLSWIMEFSIPIECNVEPCAITNSGEALEKLMDNDISYVFPHVNSFVSLKALGERGSKFRKRYDVNPAPKEIFIGKQQRKDDVETDA</sequence>
<dbReference type="Proteomes" id="UP001202328">
    <property type="component" value="Unassembled WGS sequence"/>
</dbReference>
<proteinExistence type="predicted"/>
<feature type="domain" description="F-box" evidence="1">
    <location>
        <begin position="5"/>
        <end position="47"/>
    </location>
</feature>
<dbReference type="Gene3D" id="1.20.1280.50">
    <property type="match status" value="1"/>
</dbReference>
<organism evidence="2 3">
    <name type="scientific">Papaver atlanticum</name>
    <dbReference type="NCBI Taxonomy" id="357466"/>
    <lineage>
        <taxon>Eukaryota</taxon>
        <taxon>Viridiplantae</taxon>
        <taxon>Streptophyta</taxon>
        <taxon>Embryophyta</taxon>
        <taxon>Tracheophyta</taxon>
        <taxon>Spermatophyta</taxon>
        <taxon>Magnoliopsida</taxon>
        <taxon>Ranunculales</taxon>
        <taxon>Papaveraceae</taxon>
        <taxon>Papaveroideae</taxon>
        <taxon>Papaver</taxon>
    </lineage>
</organism>
<dbReference type="PANTHER" id="PTHR31672">
    <property type="entry name" value="BNACNNG10540D PROTEIN"/>
    <property type="match status" value="1"/>
</dbReference>
<comment type="caution">
    <text evidence="2">The sequence shown here is derived from an EMBL/GenBank/DDBJ whole genome shotgun (WGS) entry which is preliminary data.</text>
</comment>
<dbReference type="Pfam" id="PF08268">
    <property type="entry name" value="FBA_3"/>
    <property type="match status" value="1"/>
</dbReference>
<evidence type="ECO:0000313" key="3">
    <source>
        <dbReference type="Proteomes" id="UP001202328"/>
    </source>
</evidence>
<gene>
    <name evidence="2" type="ORF">MKW98_005098</name>
</gene>
<dbReference type="InterPro" id="IPR036047">
    <property type="entry name" value="F-box-like_dom_sf"/>
</dbReference>
<reference evidence="2" key="1">
    <citation type="submission" date="2022-04" db="EMBL/GenBank/DDBJ databases">
        <title>A functionally conserved STORR gene fusion in Papaver species that diverged 16.8 million years ago.</title>
        <authorList>
            <person name="Catania T."/>
        </authorList>
    </citation>
    <scope>NUCLEOTIDE SEQUENCE</scope>
    <source>
        <strain evidence="2">S-188037</strain>
    </source>
</reference>
<dbReference type="NCBIfam" id="TIGR01640">
    <property type="entry name" value="F_box_assoc_1"/>
    <property type="match status" value="1"/>
</dbReference>
<name>A0AAD4TE57_9MAGN</name>
<dbReference type="CDD" id="cd22157">
    <property type="entry name" value="F-box_AtFBW1-like"/>
    <property type="match status" value="1"/>
</dbReference>
<dbReference type="InterPro" id="IPR013187">
    <property type="entry name" value="F-box-assoc_dom_typ3"/>
</dbReference>